<keyword evidence="3" id="KW-1185">Reference proteome</keyword>
<dbReference type="SUPFAM" id="SSF52540">
    <property type="entry name" value="P-loop containing nucleoside triphosphate hydrolases"/>
    <property type="match status" value="1"/>
</dbReference>
<dbReference type="Proteomes" id="UP000318138">
    <property type="component" value="Chromosome"/>
</dbReference>
<sequence length="215" mass="24302">MSFIEWNHVTKRIRLEEGLHTFFHEANMSIEEGTISYVKSESEDAISLFFAMMAATTPPNSGDIIIDGTDITAVQDRFAWRKRTIGYLNDDGLLVPDRSIRQNLLLGFDPGTNEYDVRNAQIEQLAEELGLSAEELDESIEGLDSHYQLLANLTFILISKPPILLATHIKEQTIMTLLLDYAKKHRLTVLYADAPYAESEAQQYITLSDGLIHVE</sequence>
<accession>A0A859FFG6</accession>
<dbReference type="InterPro" id="IPR027417">
    <property type="entry name" value="P-loop_NTPase"/>
</dbReference>
<dbReference type="GO" id="GO:0005524">
    <property type="term" value="F:ATP binding"/>
    <property type="evidence" value="ECO:0007669"/>
    <property type="project" value="UniProtKB-KW"/>
</dbReference>
<dbReference type="InterPro" id="IPR003439">
    <property type="entry name" value="ABC_transporter-like_ATP-bd"/>
</dbReference>
<dbReference type="Gene3D" id="3.40.50.300">
    <property type="entry name" value="P-loop containing nucleotide triphosphate hydrolases"/>
    <property type="match status" value="1"/>
</dbReference>
<evidence type="ECO:0000259" key="1">
    <source>
        <dbReference type="Pfam" id="PF00005"/>
    </source>
</evidence>
<feature type="domain" description="ABC transporter" evidence="1">
    <location>
        <begin position="47"/>
        <end position="165"/>
    </location>
</feature>
<proteinExistence type="predicted"/>
<dbReference type="Pfam" id="PF00005">
    <property type="entry name" value="ABC_tran"/>
    <property type="match status" value="1"/>
</dbReference>
<protein>
    <submittedName>
        <fullName evidence="2">ATP-binding cassette domain-containing protein</fullName>
    </submittedName>
</protein>
<gene>
    <name evidence="2" type="ORF">FLK61_33415</name>
</gene>
<keyword evidence="2" id="KW-0067">ATP-binding</keyword>
<dbReference type="AlphaFoldDB" id="A0A859FFG6"/>
<organism evidence="2 3">
    <name type="scientific">Paenalkalicoccus suaedae</name>
    <dbReference type="NCBI Taxonomy" id="2592382"/>
    <lineage>
        <taxon>Bacteria</taxon>
        <taxon>Bacillati</taxon>
        <taxon>Bacillota</taxon>
        <taxon>Bacilli</taxon>
        <taxon>Bacillales</taxon>
        <taxon>Bacillaceae</taxon>
        <taxon>Paenalkalicoccus</taxon>
    </lineage>
</organism>
<reference evidence="3" key="1">
    <citation type="submission" date="2019-07" db="EMBL/GenBank/DDBJ databases">
        <title>Bacillus alkalisoli sp. nov. isolated from saline soil.</title>
        <authorList>
            <person name="Sun J.-Q."/>
            <person name="Xu L."/>
        </authorList>
    </citation>
    <scope>NUCLEOTIDE SEQUENCE [LARGE SCALE GENOMIC DNA]</scope>
    <source>
        <strain evidence="3">M4U3P1</strain>
    </source>
</reference>
<dbReference type="RefSeq" id="WP_176009625.1">
    <property type="nucleotide sequence ID" value="NZ_CP041372.2"/>
</dbReference>
<dbReference type="GO" id="GO:0016887">
    <property type="term" value="F:ATP hydrolysis activity"/>
    <property type="evidence" value="ECO:0007669"/>
    <property type="project" value="InterPro"/>
</dbReference>
<dbReference type="KEGG" id="psua:FLK61_33415"/>
<keyword evidence="2" id="KW-0547">Nucleotide-binding</keyword>
<evidence type="ECO:0000313" key="2">
    <source>
        <dbReference type="EMBL" id="QKS71590.1"/>
    </source>
</evidence>
<name>A0A859FFG6_9BACI</name>
<dbReference type="EMBL" id="CP041372">
    <property type="protein sequence ID" value="QKS71590.1"/>
    <property type="molecule type" value="Genomic_DNA"/>
</dbReference>
<evidence type="ECO:0000313" key="3">
    <source>
        <dbReference type="Proteomes" id="UP000318138"/>
    </source>
</evidence>